<feature type="signal peptide" evidence="1">
    <location>
        <begin position="1"/>
        <end position="23"/>
    </location>
</feature>
<gene>
    <name evidence="3" type="ORF">AAW51_1514</name>
</gene>
<organism evidence="3 4">
    <name type="scientific">Caldimonas brevitalea</name>
    <dbReference type="NCBI Taxonomy" id="413882"/>
    <lineage>
        <taxon>Bacteria</taxon>
        <taxon>Pseudomonadati</taxon>
        <taxon>Pseudomonadota</taxon>
        <taxon>Betaproteobacteria</taxon>
        <taxon>Burkholderiales</taxon>
        <taxon>Sphaerotilaceae</taxon>
        <taxon>Caldimonas</taxon>
    </lineage>
</organism>
<dbReference type="KEGG" id="pbh:AAW51_1514"/>
<dbReference type="Pfam" id="PF13628">
    <property type="entry name" value="DUF4142"/>
    <property type="match status" value="1"/>
</dbReference>
<protein>
    <submittedName>
        <fullName evidence="3">Membrane protein</fullName>
    </submittedName>
</protein>
<dbReference type="AlphaFoldDB" id="A0A0G3BNT0"/>
<dbReference type="InterPro" id="IPR012347">
    <property type="entry name" value="Ferritin-like"/>
</dbReference>
<dbReference type="InterPro" id="IPR025419">
    <property type="entry name" value="DUF4142"/>
</dbReference>
<dbReference type="Gene3D" id="1.20.1260.10">
    <property type="match status" value="1"/>
</dbReference>
<name>A0A0G3BNT0_9BURK</name>
<dbReference type="EMBL" id="CP011371">
    <property type="protein sequence ID" value="AKJ28205.1"/>
    <property type="molecule type" value="Genomic_DNA"/>
</dbReference>
<feature type="chain" id="PRO_5002551942" evidence="1">
    <location>
        <begin position="24"/>
        <end position="181"/>
    </location>
</feature>
<dbReference type="RefSeq" id="WP_047194114.1">
    <property type="nucleotide sequence ID" value="NZ_CP011371.1"/>
</dbReference>
<sequence>MKHIRFGLGAVAAALCMATGASAQGLQKPDVAFLKQAAQNGHAEVESSKIAQTKSRNPQVKAFAAQMVEDHTKVNDELKALAASKGVELPNEPSAMQKGKTKVLGAMDGERFDKRYADEMGVDAHEDTIKLFNKAATEAKDPEVKAFAAKTLPALQHHLKQAQDLNAAVKAGKGEGAASRP</sequence>
<keyword evidence="1" id="KW-0732">Signal</keyword>
<evidence type="ECO:0000256" key="1">
    <source>
        <dbReference type="SAM" id="SignalP"/>
    </source>
</evidence>
<dbReference type="STRING" id="413882.AAW51_1514"/>
<evidence type="ECO:0000313" key="3">
    <source>
        <dbReference type="EMBL" id="AKJ28205.1"/>
    </source>
</evidence>
<accession>A0A0G3BNT0</accession>
<dbReference type="OrthoDB" id="118677at2"/>
<dbReference type="Proteomes" id="UP000035352">
    <property type="component" value="Chromosome"/>
</dbReference>
<feature type="domain" description="DUF4142" evidence="2">
    <location>
        <begin position="30"/>
        <end position="165"/>
    </location>
</feature>
<dbReference type="PANTHER" id="PTHR38593:SF1">
    <property type="entry name" value="BLR2558 PROTEIN"/>
    <property type="match status" value="1"/>
</dbReference>
<proteinExistence type="predicted"/>
<keyword evidence="4" id="KW-1185">Reference proteome</keyword>
<reference evidence="3 4" key="1">
    <citation type="submission" date="2015-05" db="EMBL/GenBank/DDBJ databases">
        <authorList>
            <person name="Tang B."/>
            <person name="Yu Y."/>
        </authorList>
    </citation>
    <scope>NUCLEOTIDE SEQUENCE [LARGE SCALE GENOMIC DNA]</scope>
    <source>
        <strain evidence="3 4">DSM 7029</strain>
    </source>
</reference>
<evidence type="ECO:0000313" key="4">
    <source>
        <dbReference type="Proteomes" id="UP000035352"/>
    </source>
</evidence>
<dbReference type="PANTHER" id="PTHR38593">
    <property type="entry name" value="BLR2558 PROTEIN"/>
    <property type="match status" value="1"/>
</dbReference>
<evidence type="ECO:0000259" key="2">
    <source>
        <dbReference type="Pfam" id="PF13628"/>
    </source>
</evidence>